<evidence type="ECO:0000313" key="3">
    <source>
        <dbReference type="EMBL" id="MRW96931.1"/>
    </source>
</evidence>
<dbReference type="InterPro" id="IPR024071">
    <property type="entry name" value="S-Me-THD_C_sf"/>
</dbReference>
<feature type="domain" description="S-Me-THD N-terminal" evidence="1">
    <location>
        <begin position="9"/>
        <end position="164"/>
    </location>
</feature>
<dbReference type="Pfam" id="PF06032">
    <property type="entry name" value="S-Me-THD_N"/>
    <property type="match status" value="1"/>
</dbReference>
<evidence type="ECO:0000313" key="4">
    <source>
        <dbReference type="Proteomes" id="UP000443423"/>
    </source>
</evidence>
<dbReference type="InterPro" id="IPR010318">
    <property type="entry name" value="S-Me-THD_N"/>
</dbReference>
<dbReference type="Proteomes" id="UP000443423">
    <property type="component" value="Unassembled WGS sequence"/>
</dbReference>
<dbReference type="AlphaFoldDB" id="A0A6A8G7B7"/>
<accession>A0A6A8G7B7</accession>
<gene>
    <name evidence="3" type="ORF">GJR99_10150</name>
</gene>
<dbReference type="InterPro" id="IPR048350">
    <property type="entry name" value="S-Me-THD-like_C"/>
</dbReference>
<organism evidence="3 4">
    <name type="scientific">Haloferax marinum</name>
    <dbReference type="NCBI Taxonomy" id="2666143"/>
    <lineage>
        <taxon>Archaea</taxon>
        <taxon>Methanobacteriati</taxon>
        <taxon>Methanobacteriota</taxon>
        <taxon>Stenosarchaea group</taxon>
        <taxon>Halobacteria</taxon>
        <taxon>Halobacteriales</taxon>
        <taxon>Haloferacaceae</taxon>
        <taxon>Haloferax</taxon>
    </lineage>
</organism>
<dbReference type="RefSeq" id="WP_151111785.1">
    <property type="nucleotide sequence ID" value="NZ_WKJQ01000001.1"/>
</dbReference>
<dbReference type="OrthoDB" id="46232at2157"/>
<comment type="caution">
    <text evidence="3">The sequence shown here is derived from an EMBL/GenBank/DDBJ whole genome shotgun (WGS) entry which is preliminary data.</text>
</comment>
<dbReference type="SUPFAM" id="SSF160991">
    <property type="entry name" value="CV3147-like"/>
    <property type="match status" value="1"/>
</dbReference>
<dbReference type="InterPro" id="IPR027479">
    <property type="entry name" value="S-Me-THD_N_sf"/>
</dbReference>
<name>A0A6A8G7B7_9EURY</name>
<evidence type="ECO:0000259" key="1">
    <source>
        <dbReference type="Pfam" id="PF06032"/>
    </source>
</evidence>
<dbReference type="EMBL" id="WKJQ01000001">
    <property type="protein sequence ID" value="MRW96931.1"/>
    <property type="molecule type" value="Genomic_DNA"/>
</dbReference>
<feature type="domain" description="S-Me-THD-like C-terminal" evidence="2">
    <location>
        <begin position="167"/>
        <end position="358"/>
    </location>
</feature>
<dbReference type="Gene3D" id="2.40.390.10">
    <property type="entry name" value="CV3147-like"/>
    <property type="match status" value="1"/>
</dbReference>
<sequence length="361" mass="38684">MTVEIGVEEIEDIALGATVLGTGGGGDPHVGKLVAKQAIEEFGPVELVHPDELAEDAFVVPTAQMGAPTVSVEKLPSGQEAVDSLERIERELDQEVDATMPIECGGINSTFPFAVAARRGLPVVDADGMGRAFPELHHETFNIYGVSGTPAAVSDERGNTCLIETADNEQLEWLARGITVRMGGVAYVSDYPMTGTEVKDTAIPGTMTLARNLGRELRKAEDDAMDAIREVTRSSIYGEAQSLFEGKIVDVQRRTEQGFVFGHVDVGGLGPDEGSTMRIEFQNENLGAQVDGEYVATVPDLITVLDLETGGPIPTESLRYGARVRVLGVRTPEIMRTPAALDVWGPRSFGLETAYKPLEGE</sequence>
<proteinExistence type="predicted"/>
<protein>
    <submittedName>
        <fullName evidence="3">DUF917 family protein</fullName>
    </submittedName>
</protein>
<evidence type="ECO:0000259" key="2">
    <source>
        <dbReference type="Pfam" id="PF20906"/>
    </source>
</evidence>
<dbReference type="Gene3D" id="3.40.1610.10">
    <property type="entry name" value="CV3147-like domain"/>
    <property type="match status" value="1"/>
</dbReference>
<dbReference type="Pfam" id="PF20906">
    <property type="entry name" value="S-Me-THD_C"/>
    <property type="match status" value="1"/>
</dbReference>
<reference evidence="3 4" key="1">
    <citation type="submission" date="2019-11" db="EMBL/GenBank/DDBJ databases">
        <title>Whole genome sequence of Haloferax sp. MBLA0078.</title>
        <authorList>
            <person name="Seo M.-J."/>
            <person name="Cho E.-S."/>
        </authorList>
    </citation>
    <scope>NUCLEOTIDE SEQUENCE [LARGE SCALE GENOMIC DNA]</scope>
    <source>
        <strain evidence="3 4">MBLA0078</strain>
    </source>
</reference>
<keyword evidence="4" id="KW-1185">Reference proteome</keyword>